<name>A0ABD2MZK0_9CUCU</name>
<accession>A0ABD2MZK0</accession>
<proteinExistence type="predicted"/>
<protein>
    <submittedName>
        <fullName evidence="1">Uncharacterized protein</fullName>
    </submittedName>
</protein>
<dbReference type="EMBL" id="JABFTP020000042">
    <property type="protein sequence ID" value="KAL3271429.1"/>
    <property type="molecule type" value="Genomic_DNA"/>
</dbReference>
<dbReference type="AlphaFoldDB" id="A0ABD2MZK0"/>
<evidence type="ECO:0000313" key="1">
    <source>
        <dbReference type="EMBL" id="KAL3271429.1"/>
    </source>
</evidence>
<evidence type="ECO:0000313" key="2">
    <source>
        <dbReference type="Proteomes" id="UP001516400"/>
    </source>
</evidence>
<organism evidence="1 2">
    <name type="scientific">Cryptolaemus montrouzieri</name>
    <dbReference type="NCBI Taxonomy" id="559131"/>
    <lineage>
        <taxon>Eukaryota</taxon>
        <taxon>Metazoa</taxon>
        <taxon>Ecdysozoa</taxon>
        <taxon>Arthropoda</taxon>
        <taxon>Hexapoda</taxon>
        <taxon>Insecta</taxon>
        <taxon>Pterygota</taxon>
        <taxon>Neoptera</taxon>
        <taxon>Endopterygota</taxon>
        <taxon>Coleoptera</taxon>
        <taxon>Polyphaga</taxon>
        <taxon>Cucujiformia</taxon>
        <taxon>Coccinelloidea</taxon>
        <taxon>Coccinellidae</taxon>
        <taxon>Scymninae</taxon>
        <taxon>Scymnini</taxon>
        <taxon>Cryptolaemus</taxon>
    </lineage>
</organism>
<reference evidence="1 2" key="1">
    <citation type="journal article" date="2021" name="BMC Biol.">
        <title>Horizontally acquired antibacterial genes associated with adaptive radiation of ladybird beetles.</title>
        <authorList>
            <person name="Li H.S."/>
            <person name="Tang X.F."/>
            <person name="Huang Y.H."/>
            <person name="Xu Z.Y."/>
            <person name="Chen M.L."/>
            <person name="Du X.Y."/>
            <person name="Qiu B.Y."/>
            <person name="Chen P.T."/>
            <person name="Zhang W."/>
            <person name="Slipinski A."/>
            <person name="Escalona H.E."/>
            <person name="Waterhouse R.M."/>
            <person name="Zwick A."/>
            <person name="Pang H."/>
        </authorList>
    </citation>
    <scope>NUCLEOTIDE SEQUENCE [LARGE SCALE GENOMIC DNA]</scope>
    <source>
        <strain evidence="1">SYSU2018</strain>
    </source>
</reference>
<comment type="caution">
    <text evidence="1">The sequence shown here is derived from an EMBL/GenBank/DDBJ whole genome shotgun (WGS) entry which is preliminary data.</text>
</comment>
<dbReference type="Proteomes" id="UP001516400">
    <property type="component" value="Unassembled WGS sequence"/>
</dbReference>
<gene>
    <name evidence="1" type="ORF">HHI36_021909</name>
</gene>
<sequence length="240" mass="28028">MILITNLRCFRSGDKLRDLQQQTPNDLYEELKIIIDAAAREVLGEKPMKEKQPPPWWNDDLEKAVMKKKGAWSKWLSTKTMEERNIYKNARSRVQEDIRTSKNLFLEKTTEQINTCAGNTRANKAWRTLESMRIQNKNRSGLNLISMKEWTDHFENLLTEDREKFMSSNDRTQEDINKHMTLVEQPEISTEDVRVALSSEKNGKKPEIRNIHVELLKAAPWGILDVLTQLFNECLRGKGL</sequence>
<keyword evidence="2" id="KW-1185">Reference proteome</keyword>